<dbReference type="SUPFAM" id="SSF46785">
    <property type="entry name" value="Winged helix' DNA-binding domain"/>
    <property type="match status" value="1"/>
</dbReference>
<evidence type="ECO:0000313" key="16">
    <source>
        <dbReference type="EMBL" id="ASV76684.1"/>
    </source>
</evidence>
<dbReference type="InterPro" id="IPR036388">
    <property type="entry name" value="WH-like_DNA-bd_sf"/>
</dbReference>
<dbReference type="Gene3D" id="2.10.109.10">
    <property type="entry name" value="Umud Fragment, subunit A"/>
    <property type="match status" value="1"/>
</dbReference>
<accession>A0A286RL41</accession>
<evidence type="ECO:0000256" key="5">
    <source>
        <dbReference type="ARBA" id="ARBA00022801"/>
    </source>
</evidence>
<dbReference type="InterPro" id="IPR015927">
    <property type="entry name" value="Peptidase_S24_S26A/B/C"/>
</dbReference>
<dbReference type="InterPro" id="IPR006199">
    <property type="entry name" value="LexA_DNA-bd_dom"/>
</dbReference>
<sequence>MNPTGSTQHTLTQRQREILNFIKTSIERRGYAPTVREIAAEFNIRSPNGVRGHLRALEAKGFIVRDPHRSRAIRVAELGRLGAQTGKRSQRSGLPLVGRIAAGLLHEAIENAETFDFESLFNNKNGDLFVLRVQGDSMIEAQIADGDYVIVRRQDVAEPGSIVVALTDENEATLKYWYPTKRGAKLVPANKNMSPIIVRNARVLGVVIGVVRKLG</sequence>
<keyword evidence="11 12" id="KW-0742">SOS response</keyword>
<evidence type="ECO:0000256" key="1">
    <source>
        <dbReference type="ARBA" id="ARBA00007484"/>
    </source>
</evidence>
<dbReference type="InterPro" id="IPR006200">
    <property type="entry name" value="LexA"/>
</dbReference>
<evidence type="ECO:0000259" key="15">
    <source>
        <dbReference type="Pfam" id="PF01726"/>
    </source>
</evidence>
<evidence type="ECO:0000256" key="12">
    <source>
        <dbReference type="HAMAP-Rule" id="MF_00015"/>
    </source>
</evidence>
<comment type="similarity">
    <text evidence="1 12 13">Belongs to the peptidase S24 family.</text>
</comment>
<dbReference type="PANTHER" id="PTHR33516:SF2">
    <property type="entry name" value="LEXA REPRESSOR-RELATED"/>
    <property type="match status" value="1"/>
</dbReference>
<keyword evidence="6 12" id="KW-0068">Autocatalytic cleavage</keyword>
<dbReference type="InterPro" id="IPR039418">
    <property type="entry name" value="LexA-like"/>
</dbReference>
<evidence type="ECO:0000256" key="2">
    <source>
        <dbReference type="ARBA" id="ARBA00022491"/>
    </source>
</evidence>
<dbReference type="PANTHER" id="PTHR33516">
    <property type="entry name" value="LEXA REPRESSOR"/>
    <property type="match status" value="1"/>
</dbReference>
<keyword evidence="3 12" id="KW-0235">DNA replication</keyword>
<evidence type="ECO:0000256" key="7">
    <source>
        <dbReference type="ARBA" id="ARBA00023015"/>
    </source>
</evidence>
<dbReference type="GO" id="GO:0006281">
    <property type="term" value="P:DNA repair"/>
    <property type="evidence" value="ECO:0007669"/>
    <property type="project" value="UniProtKB-UniRule"/>
</dbReference>
<dbReference type="InterPro" id="IPR036286">
    <property type="entry name" value="LexA/Signal_pep-like_sf"/>
</dbReference>
<evidence type="ECO:0000256" key="4">
    <source>
        <dbReference type="ARBA" id="ARBA00022763"/>
    </source>
</evidence>
<dbReference type="InterPro" id="IPR036390">
    <property type="entry name" value="WH_DNA-bd_sf"/>
</dbReference>
<comment type="function">
    <text evidence="12">Represses a number of genes involved in the response to DNA damage (SOS response), including recA and lexA. In the presence of single-stranded DNA, RecA interacts with LexA causing an autocatalytic cleavage which disrupts the DNA-binding part of LexA, leading to derepression of the SOS regulon and eventually DNA repair.</text>
</comment>
<feature type="domain" description="Peptidase S24/S26A/S26B/S26C" evidence="14">
    <location>
        <begin position="95"/>
        <end position="208"/>
    </location>
</feature>
<keyword evidence="16" id="KW-0645">Protease</keyword>
<dbReference type="RefSeq" id="WP_095416416.1">
    <property type="nucleotide sequence ID" value="NZ_CP018477.1"/>
</dbReference>
<dbReference type="InterPro" id="IPR050077">
    <property type="entry name" value="LexA_repressor"/>
</dbReference>
<comment type="catalytic activity">
    <reaction evidence="12">
        <text>Hydrolysis of Ala-|-Gly bond in repressor LexA.</text>
        <dbReference type="EC" id="3.4.21.88"/>
    </reaction>
</comment>
<dbReference type="NCBIfam" id="TIGR00498">
    <property type="entry name" value="lexA"/>
    <property type="match status" value="1"/>
</dbReference>
<dbReference type="CDD" id="cd06529">
    <property type="entry name" value="S24_LexA-like"/>
    <property type="match status" value="1"/>
</dbReference>
<dbReference type="GO" id="GO:0004252">
    <property type="term" value="F:serine-type endopeptidase activity"/>
    <property type="evidence" value="ECO:0007669"/>
    <property type="project" value="UniProtKB-UniRule"/>
</dbReference>
<dbReference type="InterPro" id="IPR006197">
    <property type="entry name" value="Peptidase_S24_LexA"/>
</dbReference>
<organism evidence="16 17">
    <name type="scientific">Thermogutta terrifontis</name>
    <dbReference type="NCBI Taxonomy" id="1331910"/>
    <lineage>
        <taxon>Bacteria</taxon>
        <taxon>Pseudomonadati</taxon>
        <taxon>Planctomycetota</taxon>
        <taxon>Planctomycetia</taxon>
        <taxon>Pirellulales</taxon>
        <taxon>Thermoguttaceae</taxon>
        <taxon>Thermogutta</taxon>
    </lineage>
</organism>
<feature type="site" description="Cleavage; by autolysis" evidence="12">
    <location>
        <begin position="102"/>
        <end position="103"/>
    </location>
</feature>
<name>A0A286RL41_9BACT</name>
<dbReference type="AlphaFoldDB" id="A0A286RL41"/>
<comment type="subunit">
    <text evidence="12">Homodimer.</text>
</comment>
<dbReference type="OrthoDB" id="9802364at2"/>
<keyword evidence="2 12" id="KW-0678">Repressor</keyword>
<dbReference type="PRINTS" id="PR00726">
    <property type="entry name" value="LEXASERPTASE"/>
</dbReference>
<gene>
    <name evidence="12" type="primary">lexA</name>
    <name evidence="16" type="ORF">THTE_4083</name>
</gene>
<dbReference type="KEGG" id="ttf:THTE_4083"/>
<dbReference type="GO" id="GO:0006508">
    <property type="term" value="P:proteolysis"/>
    <property type="evidence" value="ECO:0007669"/>
    <property type="project" value="UniProtKB-KW"/>
</dbReference>
<keyword evidence="4 12" id="KW-0227">DNA damage</keyword>
<evidence type="ECO:0000256" key="9">
    <source>
        <dbReference type="ARBA" id="ARBA00023163"/>
    </source>
</evidence>
<evidence type="ECO:0000256" key="6">
    <source>
        <dbReference type="ARBA" id="ARBA00022813"/>
    </source>
</evidence>
<evidence type="ECO:0000313" key="17">
    <source>
        <dbReference type="Proteomes" id="UP000215086"/>
    </source>
</evidence>
<protein>
    <recommendedName>
        <fullName evidence="12">LexA repressor</fullName>
        <ecNumber evidence="12">3.4.21.88</ecNumber>
    </recommendedName>
</protein>
<reference evidence="16 17" key="1">
    <citation type="journal article" name="Front. Microbiol.">
        <title>Sugar Metabolism of the First Thermophilic Planctomycete Thermogutta terrifontis: Comparative Genomic and Transcriptomic Approaches.</title>
        <authorList>
            <person name="Elcheninov A.G."/>
            <person name="Menzel P."/>
            <person name="Gudbergsdottir S.R."/>
            <person name="Slesarev A.I."/>
            <person name="Kadnikov V.V."/>
            <person name="Krogh A."/>
            <person name="Bonch-Osmolovskaya E.A."/>
            <person name="Peng X."/>
            <person name="Kublanov I.V."/>
        </authorList>
    </citation>
    <scope>NUCLEOTIDE SEQUENCE [LARGE SCALE GENOMIC DNA]</scope>
    <source>
        <strain evidence="16 17">R1</strain>
    </source>
</reference>
<dbReference type="Proteomes" id="UP000215086">
    <property type="component" value="Chromosome"/>
</dbReference>
<feature type="active site" description="For autocatalytic cleavage activity" evidence="12">
    <location>
        <position position="137"/>
    </location>
</feature>
<keyword evidence="10 12" id="KW-0234">DNA repair</keyword>
<keyword evidence="17" id="KW-1185">Reference proteome</keyword>
<feature type="DNA-binding region" description="H-T-H motif" evidence="12">
    <location>
        <begin position="35"/>
        <end position="55"/>
    </location>
</feature>
<dbReference type="FunFam" id="1.10.10.10:FF:000009">
    <property type="entry name" value="LexA repressor"/>
    <property type="match status" value="1"/>
</dbReference>
<proteinExistence type="inferred from homology"/>
<feature type="active site" description="For autocatalytic cleavage activity" evidence="12">
    <location>
        <position position="175"/>
    </location>
</feature>
<dbReference type="Pfam" id="PF01726">
    <property type="entry name" value="LexA_DNA_bind"/>
    <property type="match status" value="1"/>
</dbReference>
<dbReference type="HAMAP" id="MF_00015">
    <property type="entry name" value="LexA"/>
    <property type="match status" value="1"/>
</dbReference>
<dbReference type="GO" id="GO:0003677">
    <property type="term" value="F:DNA binding"/>
    <property type="evidence" value="ECO:0007669"/>
    <property type="project" value="UniProtKB-UniRule"/>
</dbReference>
<dbReference type="SUPFAM" id="SSF51306">
    <property type="entry name" value="LexA/Signal peptidase"/>
    <property type="match status" value="1"/>
</dbReference>
<evidence type="ECO:0000256" key="3">
    <source>
        <dbReference type="ARBA" id="ARBA00022705"/>
    </source>
</evidence>
<dbReference type="GO" id="GO:0006260">
    <property type="term" value="P:DNA replication"/>
    <property type="evidence" value="ECO:0007669"/>
    <property type="project" value="UniProtKB-UniRule"/>
</dbReference>
<dbReference type="Pfam" id="PF00717">
    <property type="entry name" value="Peptidase_S24"/>
    <property type="match status" value="1"/>
</dbReference>
<dbReference type="EC" id="3.4.21.88" evidence="12"/>
<keyword evidence="9 12" id="KW-0804">Transcription</keyword>
<evidence type="ECO:0000256" key="10">
    <source>
        <dbReference type="ARBA" id="ARBA00023204"/>
    </source>
</evidence>
<evidence type="ECO:0000259" key="14">
    <source>
        <dbReference type="Pfam" id="PF00717"/>
    </source>
</evidence>
<keyword evidence="8 12" id="KW-0238">DNA-binding</keyword>
<keyword evidence="7 12" id="KW-0805">Transcription regulation</keyword>
<dbReference type="GO" id="GO:0009432">
    <property type="term" value="P:SOS response"/>
    <property type="evidence" value="ECO:0007669"/>
    <property type="project" value="UniProtKB-UniRule"/>
</dbReference>
<dbReference type="Gene3D" id="1.10.10.10">
    <property type="entry name" value="Winged helix-like DNA-binding domain superfamily/Winged helix DNA-binding domain"/>
    <property type="match status" value="1"/>
</dbReference>
<feature type="domain" description="LexA repressor DNA-binding" evidence="15">
    <location>
        <begin position="10"/>
        <end position="72"/>
    </location>
</feature>
<evidence type="ECO:0000256" key="11">
    <source>
        <dbReference type="ARBA" id="ARBA00023236"/>
    </source>
</evidence>
<dbReference type="EMBL" id="CP018477">
    <property type="protein sequence ID" value="ASV76684.1"/>
    <property type="molecule type" value="Genomic_DNA"/>
</dbReference>
<evidence type="ECO:0000256" key="13">
    <source>
        <dbReference type="RuleBase" id="RU003991"/>
    </source>
</evidence>
<keyword evidence="5 12" id="KW-0378">Hydrolase</keyword>
<dbReference type="GO" id="GO:0045892">
    <property type="term" value="P:negative regulation of DNA-templated transcription"/>
    <property type="evidence" value="ECO:0007669"/>
    <property type="project" value="UniProtKB-UniRule"/>
</dbReference>
<evidence type="ECO:0000256" key="8">
    <source>
        <dbReference type="ARBA" id="ARBA00023125"/>
    </source>
</evidence>